<dbReference type="InterPro" id="IPR013149">
    <property type="entry name" value="ADH-like_C"/>
</dbReference>
<dbReference type="SMART" id="SM00829">
    <property type="entry name" value="PKS_ER"/>
    <property type="match status" value="1"/>
</dbReference>
<dbReference type="SUPFAM" id="SSF50129">
    <property type="entry name" value="GroES-like"/>
    <property type="match status" value="1"/>
</dbReference>
<dbReference type="Gene3D" id="3.40.50.720">
    <property type="entry name" value="NAD(P)-binding Rossmann-like Domain"/>
    <property type="match status" value="1"/>
</dbReference>
<dbReference type="Pfam" id="PF08240">
    <property type="entry name" value="ADH_N"/>
    <property type="match status" value="1"/>
</dbReference>
<dbReference type="InterPro" id="IPR036291">
    <property type="entry name" value="NAD(P)-bd_dom_sf"/>
</dbReference>
<organism evidence="5 6">
    <name type="scientific">Trichoderma harzianum</name>
    <name type="common">Hypocrea lixii</name>
    <dbReference type="NCBI Taxonomy" id="5544"/>
    <lineage>
        <taxon>Eukaryota</taxon>
        <taxon>Fungi</taxon>
        <taxon>Dikarya</taxon>
        <taxon>Ascomycota</taxon>
        <taxon>Pezizomycotina</taxon>
        <taxon>Sordariomycetes</taxon>
        <taxon>Hypocreomycetidae</taxon>
        <taxon>Hypocreales</taxon>
        <taxon>Hypocreaceae</taxon>
        <taxon>Trichoderma</taxon>
    </lineage>
</organism>
<dbReference type="InterPro" id="IPR011032">
    <property type="entry name" value="GroES-like_sf"/>
</dbReference>
<protein>
    <recommendedName>
        <fullName evidence="4">Enoyl reductase (ER) domain-containing protein</fullName>
    </recommendedName>
</protein>
<accession>A0A2K0U3T1</accession>
<dbReference type="OrthoDB" id="48317at2759"/>
<evidence type="ECO:0000313" key="5">
    <source>
        <dbReference type="EMBL" id="PNP52416.1"/>
    </source>
</evidence>
<dbReference type="Gene3D" id="3.90.180.10">
    <property type="entry name" value="Medium-chain alcohol dehydrogenases, catalytic domain"/>
    <property type="match status" value="1"/>
</dbReference>
<evidence type="ECO:0000259" key="4">
    <source>
        <dbReference type="SMART" id="SM00829"/>
    </source>
</evidence>
<dbReference type="EMBL" id="MTYI01000109">
    <property type="protein sequence ID" value="PNP52416.1"/>
    <property type="molecule type" value="Genomic_DNA"/>
</dbReference>
<dbReference type="CDD" id="cd08249">
    <property type="entry name" value="enoyl_reductase_like"/>
    <property type="match status" value="1"/>
</dbReference>
<evidence type="ECO:0000256" key="2">
    <source>
        <dbReference type="ARBA" id="ARBA00023002"/>
    </source>
</evidence>
<dbReference type="InterPro" id="IPR020843">
    <property type="entry name" value="ER"/>
</dbReference>
<reference evidence="5 6" key="1">
    <citation type="submission" date="2017-02" db="EMBL/GenBank/DDBJ databases">
        <title>Genomes of Trichoderma spp. with biocontrol activity.</title>
        <authorList>
            <person name="Gardiner D."/>
            <person name="Kazan K."/>
            <person name="Vos C."/>
            <person name="Harvey P."/>
        </authorList>
    </citation>
    <scope>NUCLEOTIDE SEQUENCE [LARGE SCALE GENOMIC DNA]</scope>
    <source>
        <strain evidence="5 6">Tr1</strain>
    </source>
</reference>
<dbReference type="InterPro" id="IPR047122">
    <property type="entry name" value="Trans-enoyl_RdTase-like"/>
</dbReference>
<sequence length="354" mass="38194">MERVKQSNPSPSARYAAVKGPGEAQIVRDTPMPKLRDDYIIVKTAAVALNPADWKQIDYLPSPGAIVGCDYSGVVERVGPAVKHGPHVGDRVMGMVHGSNYSNHEDGAFAEHVAAKGDLQIKIPDFMTFEEAATLGAGIITVGKSLYESLELPLPDDPPMRPFPVLIYGGSTATGTLAIQFAKLSGLEVVTTCSPKNFHLVRDLGADHVYDYNLPSCAPSIRKITKNRLAHVFDTISTPETAEICCNAIGSSGGKYAGLSGLQELPREDVTNLHVMAYTAFGEAFDFGEEKVPANPKGYDFAVRFMGLAQELLWQGRIKPHPQSVRTGGWNGVLDGLQEMREGKVSGVKLVYPV</sequence>
<dbReference type="Proteomes" id="UP000236290">
    <property type="component" value="Unassembled WGS sequence"/>
</dbReference>
<evidence type="ECO:0000256" key="3">
    <source>
        <dbReference type="SAM" id="MobiDB-lite"/>
    </source>
</evidence>
<feature type="region of interest" description="Disordered" evidence="3">
    <location>
        <begin position="1"/>
        <end position="20"/>
    </location>
</feature>
<dbReference type="GO" id="GO:0016651">
    <property type="term" value="F:oxidoreductase activity, acting on NAD(P)H"/>
    <property type="evidence" value="ECO:0007669"/>
    <property type="project" value="InterPro"/>
</dbReference>
<dbReference type="PANTHER" id="PTHR45348:SF2">
    <property type="entry name" value="ZINC-TYPE ALCOHOL DEHYDROGENASE-LIKE PROTEIN C2E1P3.01"/>
    <property type="match status" value="1"/>
</dbReference>
<dbReference type="SUPFAM" id="SSF51735">
    <property type="entry name" value="NAD(P)-binding Rossmann-fold domains"/>
    <property type="match status" value="1"/>
</dbReference>
<dbReference type="PANTHER" id="PTHR45348">
    <property type="entry name" value="HYPOTHETICAL OXIDOREDUCTASE (EUROFUNG)"/>
    <property type="match status" value="1"/>
</dbReference>
<keyword evidence="2" id="KW-0560">Oxidoreductase</keyword>
<proteinExistence type="inferred from homology"/>
<dbReference type="InterPro" id="IPR013154">
    <property type="entry name" value="ADH-like_N"/>
</dbReference>
<comment type="caution">
    <text evidence="5">The sequence shown here is derived from an EMBL/GenBank/DDBJ whole genome shotgun (WGS) entry which is preliminary data.</text>
</comment>
<gene>
    <name evidence="5" type="ORF">THARTR1_07020</name>
</gene>
<name>A0A2K0U3T1_TRIHA</name>
<evidence type="ECO:0000313" key="6">
    <source>
        <dbReference type="Proteomes" id="UP000236290"/>
    </source>
</evidence>
<evidence type="ECO:0000256" key="1">
    <source>
        <dbReference type="ARBA" id="ARBA00008072"/>
    </source>
</evidence>
<comment type="similarity">
    <text evidence="1">Belongs to the zinc-containing alcohol dehydrogenase family.</text>
</comment>
<dbReference type="AlphaFoldDB" id="A0A2K0U3T1"/>
<feature type="compositionally biased region" description="Polar residues" evidence="3">
    <location>
        <begin position="1"/>
        <end position="11"/>
    </location>
</feature>
<feature type="domain" description="Enoyl reductase (ER)" evidence="4">
    <location>
        <begin position="20"/>
        <end position="351"/>
    </location>
</feature>
<dbReference type="Pfam" id="PF00107">
    <property type="entry name" value="ADH_zinc_N"/>
    <property type="match status" value="1"/>
</dbReference>